<dbReference type="EMBL" id="BMCG01000001">
    <property type="protein sequence ID" value="GGB98343.1"/>
    <property type="molecule type" value="Genomic_DNA"/>
</dbReference>
<keyword evidence="14" id="KW-1185">Reference proteome</keyword>
<feature type="transmembrane region" description="Helical" evidence="11">
    <location>
        <begin position="227"/>
        <end position="252"/>
    </location>
</feature>
<comment type="cofactor">
    <cofactor evidence="1">
        <name>Zn(2+)</name>
        <dbReference type="ChEBI" id="CHEBI:29105"/>
    </cofactor>
</comment>
<keyword evidence="8 11" id="KW-1133">Transmembrane helix</keyword>
<keyword evidence="6" id="KW-0378">Hydrolase</keyword>
<dbReference type="Pfam" id="PF01435">
    <property type="entry name" value="Peptidase_M48"/>
    <property type="match status" value="1"/>
</dbReference>
<evidence type="ECO:0000256" key="7">
    <source>
        <dbReference type="ARBA" id="ARBA00022833"/>
    </source>
</evidence>
<dbReference type="RefSeq" id="WP_188394542.1">
    <property type="nucleotide sequence ID" value="NZ_BMCG01000001.1"/>
</dbReference>
<evidence type="ECO:0000256" key="9">
    <source>
        <dbReference type="ARBA" id="ARBA00023049"/>
    </source>
</evidence>
<evidence type="ECO:0000256" key="11">
    <source>
        <dbReference type="SAM" id="Phobius"/>
    </source>
</evidence>
<evidence type="ECO:0000256" key="2">
    <source>
        <dbReference type="ARBA" id="ARBA00022475"/>
    </source>
</evidence>
<evidence type="ECO:0000256" key="1">
    <source>
        <dbReference type="ARBA" id="ARBA00001947"/>
    </source>
</evidence>
<feature type="transmembrane region" description="Helical" evidence="11">
    <location>
        <begin position="55"/>
        <end position="80"/>
    </location>
</feature>
<evidence type="ECO:0000313" key="13">
    <source>
        <dbReference type="EMBL" id="GGB98343.1"/>
    </source>
</evidence>
<dbReference type="Proteomes" id="UP000620266">
    <property type="component" value="Unassembled WGS sequence"/>
</dbReference>
<evidence type="ECO:0000256" key="10">
    <source>
        <dbReference type="ARBA" id="ARBA00023136"/>
    </source>
</evidence>
<comment type="caution">
    <text evidence="13">The sequence shown here is derived from an EMBL/GenBank/DDBJ whole genome shotgun (WGS) entry which is preliminary data.</text>
</comment>
<keyword evidence="4 11" id="KW-0812">Transmembrane</keyword>
<evidence type="ECO:0000259" key="12">
    <source>
        <dbReference type="Pfam" id="PF01435"/>
    </source>
</evidence>
<feature type="domain" description="Peptidase M48" evidence="12">
    <location>
        <begin position="103"/>
        <end position="337"/>
    </location>
</feature>
<reference evidence="13" key="1">
    <citation type="journal article" date="2014" name="Int. J. Syst. Evol. Microbiol.">
        <title>Complete genome sequence of Corynebacterium casei LMG S-19264T (=DSM 44701T), isolated from a smear-ripened cheese.</title>
        <authorList>
            <consortium name="US DOE Joint Genome Institute (JGI-PGF)"/>
            <person name="Walter F."/>
            <person name="Albersmeier A."/>
            <person name="Kalinowski J."/>
            <person name="Ruckert C."/>
        </authorList>
    </citation>
    <scope>NUCLEOTIDE SEQUENCE</scope>
    <source>
        <strain evidence="13">CCM 7086</strain>
    </source>
</reference>
<keyword evidence="10 11" id="KW-0472">Membrane</keyword>
<dbReference type="PANTHER" id="PTHR43221">
    <property type="entry name" value="PROTEASE HTPX"/>
    <property type="match status" value="1"/>
</dbReference>
<name>A0A8J2XYI3_9BURK</name>
<gene>
    <name evidence="13" type="ORF">GCM10007205_04550</name>
</gene>
<dbReference type="GO" id="GO:0004222">
    <property type="term" value="F:metalloendopeptidase activity"/>
    <property type="evidence" value="ECO:0007669"/>
    <property type="project" value="InterPro"/>
</dbReference>
<accession>A0A8J2XYI3</accession>
<dbReference type="InterPro" id="IPR001915">
    <property type="entry name" value="Peptidase_M48"/>
</dbReference>
<reference evidence="13" key="2">
    <citation type="submission" date="2020-09" db="EMBL/GenBank/DDBJ databases">
        <authorList>
            <person name="Sun Q."/>
            <person name="Sedlacek I."/>
        </authorList>
    </citation>
    <scope>NUCLEOTIDE SEQUENCE</scope>
    <source>
        <strain evidence="13">CCM 7086</strain>
    </source>
</reference>
<evidence type="ECO:0000256" key="6">
    <source>
        <dbReference type="ARBA" id="ARBA00022801"/>
    </source>
</evidence>
<keyword evidence="2" id="KW-1003">Cell membrane</keyword>
<dbReference type="AlphaFoldDB" id="A0A8J2XYI3"/>
<evidence type="ECO:0000256" key="3">
    <source>
        <dbReference type="ARBA" id="ARBA00022670"/>
    </source>
</evidence>
<organism evidence="13 14">
    <name type="scientific">Oxalicibacterium flavum</name>
    <dbReference type="NCBI Taxonomy" id="179467"/>
    <lineage>
        <taxon>Bacteria</taxon>
        <taxon>Pseudomonadati</taxon>
        <taxon>Pseudomonadota</taxon>
        <taxon>Betaproteobacteria</taxon>
        <taxon>Burkholderiales</taxon>
        <taxon>Oxalobacteraceae</taxon>
        <taxon>Oxalicibacterium</taxon>
    </lineage>
</organism>
<dbReference type="CDD" id="cd07340">
    <property type="entry name" value="M48B_Htpx_like"/>
    <property type="match status" value="1"/>
</dbReference>
<evidence type="ECO:0000256" key="5">
    <source>
        <dbReference type="ARBA" id="ARBA00022723"/>
    </source>
</evidence>
<protein>
    <submittedName>
        <fullName evidence="13">Zn-dependent protease</fullName>
    </submittedName>
</protein>
<dbReference type="PANTHER" id="PTHR43221:SF2">
    <property type="entry name" value="PROTEASE HTPX HOMOLOG"/>
    <property type="match status" value="1"/>
</dbReference>
<keyword evidence="7" id="KW-0862">Zinc</keyword>
<dbReference type="GO" id="GO:0046872">
    <property type="term" value="F:metal ion binding"/>
    <property type="evidence" value="ECO:0007669"/>
    <property type="project" value="UniProtKB-KW"/>
</dbReference>
<keyword evidence="5" id="KW-0479">Metal-binding</keyword>
<evidence type="ECO:0000256" key="8">
    <source>
        <dbReference type="ARBA" id="ARBA00022989"/>
    </source>
</evidence>
<keyword evidence="9" id="KW-0482">Metalloprotease</keyword>
<dbReference type="Gene3D" id="3.30.2010.10">
    <property type="entry name" value="Metalloproteases ('zincins'), catalytic domain"/>
    <property type="match status" value="1"/>
</dbReference>
<evidence type="ECO:0000256" key="4">
    <source>
        <dbReference type="ARBA" id="ARBA00022692"/>
    </source>
</evidence>
<keyword evidence="3 13" id="KW-0645">Protease</keyword>
<feature type="transmembrane region" description="Helical" evidence="11">
    <location>
        <begin position="20"/>
        <end position="43"/>
    </location>
</feature>
<proteinExistence type="predicted"/>
<sequence length="660" mass="71771">MKFFEQQDRARRQTKKLVALFILAVAAIVVAVNVTMALLWSWLQGHAQAIQGYPQYFFLTNTLATLMLILGGMLVEFFNLREGGDAVARMAGGRLLATDTHDAQERRLINVVEEMALASGIACPRIYVLDREPSINAFAAGHSLNEAVIAVTRGTLERLSRDELQGVVAHEFSHILNGDMRLNLQLIGVLFGIQMVAGFGQQMMGISTRSSLLGAPRRRDGNDGMPFHLFVVAAGGVLFVVGYIGLFFARLIKAAVSRQREFLADASAVQFTRNPDGIGNALRKIGGLVHNGGEEARIAHGNAEHLSHLFLNAIKPGLLEGLFATHPPLQERLHRIYGRNRTWLEAPAAESRAATAAPARHLPELSFTASDVDDVEVQAARSEAASDIAAAAAQAYGDGPLRQIRLAPDIDRAAHDPHAAVALVLALFMESGTMQAEAQRDFLQRHLPQQSEAILSMAVAIRALPHNARLPLLELSIPALRRLPVGAHMAMLDHVERLVAEDRRVTLQEFILQIVLLRRLDARAQRAAPIRFHSLSDVRHDCMGLFSLAAHVVAPLEKQPPSAVFSRIIGACPQLALEPGDLLPPVALRRTRITAMLERVDQLAPLLKPALIKGLLAAAEPGKPLQLVMADLLRAICVAMDVPMPAAVASVYIASGWPED</sequence>
<evidence type="ECO:0000313" key="14">
    <source>
        <dbReference type="Proteomes" id="UP000620266"/>
    </source>
</evidence>
<dbReference type="InterPro" id="IPR050083">
    <property type="entry name" value="HtpX_protease"/>
</dbReference>
<dbReference type="GO" id="GO:0006508">
    <property type="term" value="P:proteolysis"/>
    <property type="evidence" value="ECO:0007669"/>
    <property type="project" value="UniProtKB-KW"/>
</dbReference>